<dbReference type="STRING" id="6248.A0A0K0EAH8"/>
<protein>
    <submittedName>
        <fullName evidence="1">YozE_SAM_like domain-containing protein</fullName>
    </submittedName>
</protein>
<proteinExistence type="predicted"/>
<sequence>MDITNFLQYVLKQQKINEGLNEYINDIKSGYEYITFATTMDILDNYLRNHPARRSCFSMYTFYESYLTYE</sequence>
<dbReference type="WBParaSite" id="SSTP_0000650350.1">
    <property type="protein sequence ID" value="SSTP_0000650350.1"/>
    <property type="gene ID" value="SSTP_0000650350"/>
</dbReference>
<reference evidence="1" key="1">
    <citation type="submission" date="2015-08" db="UniProtKB">
        <authorList>
            <consortium name="WormBaseParasite"/>
        </authorList>
    </citation>
    <scope>IDENTIFICATION</scope>
</reference>
<accession>A0A0K0EAH8</accession>
<organism evidence="1">
    <name type="scientific">Strongyloides stercoralis</name>
    <name type="common">Threadworm</name>
    <dbReference type="NCBI Taxonomy" id="6248"/>
    <lineage>
        <taxon>Eukaryota</taxon>
        <taxon>Metazoa</taxon>
        <taxon>Ecdysozoa</taxon>
        <taxon>Nematoda</taxon>
        <taxon>Chromadorea</taxon>
        <taxon>Rhabditida</taxon>
        <taxon>Tylenchina</taxon>
        <taxon>Panagrolaimomorpha</taxon>
        <taxon>Strongyloidoidea</taxon>
        <taxon>Strongyloididae</taxon>
        <taxon>Strongyloides</taxon>
    </lineage>
</organism>
<dbReference type="AlphaFoldDB" id="A0A0K0EAH8"/>
<name>A0A0K0EAH8_STRER</name>
<evidence type="ECO:0000313" key="1">
    <source>
        <dbReference type="WBParaSite" id="SSTP_0000650350.1"/>
    </source>
</evidence>